<feature type="domain" description="Chromosomal replication initiator protein DnaA ATPAse" evidence="1">
    <location>
        <begin position="13"/>
        <end position="153"/>
    </location>
</feature>
<accession>A0ABX1GCU3</accession>
<dbReference type="PANTHER" id="PTHR30050">
    <property type="entry name" value="CHROMOSOMAL REPLICATION INITIATOR PROTEIN DNAA"/>
    <property type="match status" value="1"/>
</dbReference>
<reference evidence="3 4" key="1">
    <citation type="submission" date="2020-04" db="EMBL/GenBank/DDBJ databases">
        <authorList>
            <person name="Yoon J."/>
        </authorList>
    </citation>
    <scope>NUCLEOTIDE SEQUENCE [LARGE SCALE GENOMIC DNA]</scope>
    <source>
        <strain evidence="3 4">KMU-166</strain>
    </source>
</reference>
<name>A0ABX1GCU3_9GAMM</name>
<protein>
    <submittedName>
        <fullName evidence="3">DnaA regulatory inactivator Hda</fullName>
    </submittedName>
</protein>
<dbReference type="RefSeq" id="WP_168448834.1">
    <property type="nucleotide sequence ID" value="NZ_JAAWWK010000001.1"/>
</dbReference>
<dbReference type="Proteomes" id="UP000765845">
    <property type="component" value="Unassembled WGS sequence"/>
</dbReference>
<feature type="domain" description="Hda lid" evidence="2">
    <location>
        <begin position="166"/>
        <end position="229"/>
    </location>
</feature>
<dbReference type="Gene3D" id="1.10.8.60">
    <property type="match status" value="1"/>
</dbReference>
<dbReference type="NCBIfam" id="TIGR03420">
    <property type="entry name" value="DnaA_homol_Hda"/>
    <property type="match status" value="1"/>
</dbReference>
<comment type="caution">
    <text evidence="3">The sequence shown here is derived from an EMBL/GenBank/DDBJ whole genome shotgun (WGS) entry which is preliminary data.</text>
</comment>
<organism evidence="3 4">
    <name type="scientific">Spongiibacter thalassae</name>
    <dbReference type="NCBI Taxonomy" id="2721624"/>
    <lineage>
        <taxon>Bacteria</taxon>
        <taxon>Pseudomonadati</taxon>
        <taxon>Pseudomonadota</taxon>
        <taxon>Gammaproteobacteria</taxon>
        <taxon>Cellvibrionales</taxon>
        <taxon>Spongiibacteraceae</taxon>
        <taxon>Spongiibacter</taxon>
    </lineage>
</organism>
<evidence type="ECO:0000313" key="3">
    <source>
        <dbReference type="EMBL" id="NKI16308.1"/>
    </source>
</evidence>
<dbReference type="EMBL" id="JAAWWK010000001">
    <property type="protein sequence ID" value="NKI16308.1"/>
    <property type="molecule type" value="Genomic_DNA"/>
</dbReference>
<dbReference type="Gene3D" id="3.40.50.300">
    <property type="entry name" value="P-loop containing nucleotide triphosphate hydrolases"/>
    <property type="match status" value="1"/>
</dbReference>
<dbReference type="PANTHER" id="PTHR30050:SF5">
    <property type="entry name" value="DNAA REGULATORY INACTIVATOR HDA"/>
    <property type="match status" value="1"/>
</dbReference>
<dbReference type="InterPro" id="IPR013317">
    <property type="entry name" value="DnaA_dom"/>
</dbReference>
<evidence type="ECO:0000259" key="2">
    <source>
        <dbReference type="Pfam" id="PF22688"/>
    </source>
</evidence>
<dbReference type="Pfam" id="PF22688">
    <property type="entry name" value="Hda_lid"/>
    <property type="match status" value="1"/>
</dbReference>
<dbReference type="SUPFAM" id="SSF52540">
    <property type="entry name" value="P-loop containing nucleoside triphosphate hydrolases"/>
    <property type="match status" value="1"/>
</dbReference>
<dbReference type="Pfam" id="PF00308">
    <property type="entry name" value="Bac_DnaA"/>
    <property type="match status" value="1"/>
</dbReference>
<evidence type="ECO:0000259" key="1">
    <source>
        <dbReference type="Pfam" id="PF00308"/>
    </source>
</evidence>
<keyword evidence="4" id="KW-1185">Reference proteome</keyword>
<proteinExistence type="predicted"/>
<dbReference type="InterPro" id="IPR055199">
    <property type="entry name" value="Hda_lid"/>
</dbReference>
<sequence>MTAEQLPLALSLDTEATFDNYYVPHSQQLLVSELRRAALGDGEQFTLLSGDTGRRHLLQACCHLAVSNEKLARYIPLEEVIHFPAEAVLEGVEALDLLCLDDLGAVAGKADWEVALFNVYNRCLSSGTFLVLAAVQAPQSMDVGLADLRSRLQGFSRYRLVEMTESERIKALQHRALERGLGLNDAVAEYIYRRCQRDFSSLFEVLNELDRHSLVQRRKLTIPFVREVMSWT</sequence>
<dbReference type="InterPro" id="IPR017788">
    <property type="entry name" value="Hda"/>
</dbReference>
<evidence type="ECO:0000313" key="4">
    <source>
        <dbReference type="Proteomes" id="UP000765845"/>
    </source>
</evidence>
<dbReference type="InterPro" id="IPR027417">
    <property type="entry name" value="P-loop_NTPase"/>
</dbReference>
<gene>
    <name evidence="3" type="primary">hda</name>
    <name evidence="3" type="ORF">HCU74_02630</name>
</gene>